<proteinExistence type="predicted"/>
<dbReference type="OrthoDB" id="10618107at2759"/>
<dbReference type="CDD" id="cd00037">
    <property type="entry name" value="CLECT"/>
    <property type="match status" value="1"/>
</dbReference>
<dbReference type="Proteomes" id="UP000198287">
    <property type="component" value="Unassembled WGS sequence"/>
</dbReference>
<dbReference type="Gene3D" id="3.10.100.10">
    <property type="entry name" value="Mannose-Binding Protein A, subunit A"/>
    <property type="match status" value="1"/>
</dbReference>
<organism evidence="1 2">
    <name type="scientific">Folsomia candida</name>
    <name type="common">Springtail</name>
    <dbReference type="NCBI Taxonomy" id="158441"/>
    <lineage>
        <taxon>Eukaryota</taxon>
        <taxon>Metazoa</taxon>
        <taxon>Ecdysozoa</taxon>
        <taxon>Arthropoda</taxon>
        <taxon>Hexapoda</taxon>
        <taxon>Collembola</taxon>
        <taxon>Entomobryomorpha</taxon>
        <taxon>Isotomoidea</taxon>
        <taxon>Isotomidae</taxon>
        <taxon>Proisotominae</taxon>
        <taxon>Folsomia</taxon>
    </lineage>
</organism>
<dbReference type="SUPFAM" id="SSF56436">
    <property type="entry name" value="C-type lectin-like"/>
    <property type="match status" value="1"/>
</dbReference>
<name>A0A226CY17_FOLCA</name>
<accession>A0A226CY17</accession>
<protein>
    <submittedName>
        <fullName evidence="1">Protein kintoun</fullName>
    </submittedName>
</protein>
<comment type="caution">
    <text evidence="1">The sequence shown here is derived from an EMBL/GenBank/DDBJ whole genome shotgun (WGS) entry which is preliminary data.</text>
</comment>
<dbReference type="InterPro" id="IPR016186">
    <property type="entry name" value="C-type_lectin-like/link_sf"/>
</dbReference>
<reference evidence="1 2" key="1">
    <citation type="submission" date="2015-12" db="EMBL/GenBank/DDBJ databases">
        <title>The genome of Folsomia candida.</title>
        <authorList>
            <person name="Faddeeva A."/>
            <person name="Derks M.F."/>
            <person name="Anvar Y."/>
            <person name="Smit S."/>
            <person name="Van Straalen N."/>
            <person name="Roelofs D."/>
        </authorList>
    </citation>
    <scope>NUCLEOTIDE SEQUENCE [LARGE SCALE GENOMIC DNA]</scope>
    <source>
        <strain evidence="1 2">VU population</strain>
        <tissue evidence="1">Whole body</tissue>
    </source>
</reference>
<dbReference type="AlphaFoldDB" id="A0A226CY17"/>
<sequence length="197" mass="22116">MKNIHRQSHCLHSSIFFTRRKKAGTMANIVTVLFFAVVTILQMQTTIADPIKLHPKNETGPLSPEMFLLHPRLAWLGKTNGRNYYIERTFSKWADANKGCQEMGMELAQFRFQSELDFVQAATTPDDNGAWCGGLSVTSRTIFQYGSGEMLPAFDVGFQTQLGLVVQRGNPSACLSTRPASLHSTLNNYVGYYFCHI</sequence>
<dbReference type="EMBL" id="LNIX01000057">
    <property type="protein sequence ID" value="OXA37428.1"/>
    <property type="molecule type" value="Genomic_DNA"/>
</dbReference>
<evidence type="ECO:0000313" key="1">
    <source>
        <dbReference type="EMBL" id="OXA37428.1"/>
    </source>
</evidence>
<keyword evidence="2" id="KW-1185">Reference proteome</keyword>
<evidence type="ECO:0000313" key="2">
    <source>
        <dbReference type="Proteomes" id="UP000198287"/>
    </source>
</evidence>
<dbReference type="InterPro" id="IPR016187">
    <property type="entry name" value="CTDL_fold"/>
</dbReference>
<gene>
    <name evidence="1" type="ORF">Fcan01_27795</name>
</gene>